<dbReference type="PANTHER" id="PTHR33908:SF11">
    <property type="entry name" value="MEMBRANE PROTEIN"/>
    <property type="match status" value="1"/>
</dbReference>
<organism evidence="10 11">
    <name type="scientific">Singulisphaera acidiphila (strain ATCC BAA-1392 / DSM 18658 / VKM B-2454 / MOB10)</name>
    <dbReference type="NCBI Taxonomy" id="886293"/>
    <lineage>
        <taxon>Bacteria</taxon>
        <taxon>Pseudomonadati</taxon>
        <taxon>Planctomycetota</taxon>
        <taxon>Planctomycetia</taxon>
        <taxon>Isosphaerales</taxon>
        <taxon>Isosphaeraceae</taxon>
        <taxon>Singulisphaera</taxon>
    </lineage>
</organism>
<dbReference type="STRING" id="886293.Sinac_3802"/>
<keyword evidence="4" id="KW-0808">Transferase</keyword>
<keyword evidence="6 8" id="KW-1133">Transmembrane helix</keyword>
<dbReference type="GO" id="GO:0016763">
    <property type="term" value="F:pentosyltransferase activity"/>
    <property type="evidence" value="ECO:0007669"/>
    <property type="project" value="TreeGrafter"/>
</dbReference>
<keyword evidence="3" id="KW-0328">Glycosyltransferase</keyword>
<evidence type="ECO:0000256" key="7">
    <source>
        <dbReference type="ARBA" id="ARBA00023136"/>
    </source>
</evidence>
<evidence type="ECO:0000256" key="4">
    <source>
        <dbReference type="ARBA" id="ARBA00022679"/>
    </source>
</evidence>
<evidence type="ECO:0000256" key="9">
    <source>
        <dbReference type="SAM" id="SignalP"/>
    </source>
</evidence>
<dbReference type="InterPro" id="IPR050297">
    <property type="entry name" value="LipidA_mod_glycosyltrf_83"/>
</dbReference>
<feature type="transmembrane region" description="Helical" evidence="8">
    <location>
        <begin position="192"/>
        <end position="212"/>
    </location>
</feature>
<feature type="transmembrane region" description="Helical" evidence="8">
    <location>
        <begin position="224"/>
        <end position="247"/>
    </location>
</feature>
<dbReference type="HOGENOM" id="CLU_041024_0_0_0"/>
<evidence type="ECO:0000256" key="1">
    <source>
        <dbReference type="ARBA" id="ARBA00004651"/>
    </source>
</evidence>
<evidence type="ECO:0000256" key="6">
    <source>
        <dbReference type="ARBA" id="ARBA00022989"/>
    </source>
</evidence>
<dbReference type="Proteomes" id="UP000010798">
    <property type="component" value="Chromosome"/>
</dbReference>
<dbReference type="AlphaFoldDB" id="L0DGR1"/>
<dbReference type="GO" id="GO:0009103">
    <property type="term" value="P:lipopolysaccharide biosynthetic process"/>
    <property type="evidence" value="ECO:0007669"/>
    <property type="project" value="UniProtKB-ARBA"/>
</dbReference>
<evidence type="ECO:0000313" key="11">
    <source>
        <dbReference type="Proteomes" id="UP000010798"/>
    </source>
</evidence>
<sequence length="528" mass="58728">MSQRHVLIAMLLILAAAVAARCQGMAERTLSFDEAFSWRLVTTYPVPELVQRTSVDVHPPLYYLLLKVWTAVFGDGPVALRSLSICFASASLVLVYGLTRDIFRWSITVPDENSARAAGVIATLLTATSGAHIRWSGEARMYSLACLLGLASTWLLARGILGPARSRRSAAVLWSLYALSACLSMYTHNYMLFVVAAQGVWLLLFGFAPAVGKANPGVGPWQRQFAGLAALAVAIVGYAPWAPVLFWQKDQVSHGYWFSRPSAFEISRCWSDLVIPRNQLQWGENWLSGWLVALSGALVAWLAFTGRRGGALIAAMIAASILIPVTITLYGTAIVSNQTSRYWLVPFVFFLVGVSVLLCRVLEGAERWLFVAVLVANNVYWWAEFTHQTRLDLMGGAKALVEYIHTHGDSDEPIIVREPSAYLRILYYLRNDPERERLHFLPRAPLEPYNGGPVITESEVKDVDILDPWVDRKIWAVDSAMLAMLLNEARLPEPWMPAGQSEVFPEPFMMNGKLALTECVFRKPTPRP</sequence>
<dbReference type="RefSeq" id="WP_015247174.1">
    <property type="nucleotide sequence ID" value="NC_019892.1"/>
</dbReference>
<evidence type="ECO:0000256" key="5">
    <source>
        <dbReference type="ARBA" id="ARBA00022692"/>
    </source>
</evidence>
<feature type="transmembrane region" description="Helical" evidence="8">
    <location>
        <begin position="141"/>
        <end position="157"/>
    </location>
</feature>
<name>L0DGR1_SINAD</name>
<feature type="signal peptide" evidence="9">
    <location>
        <begin position="1"/>
        <end position="19"/>
    </location>
</feature>
<keyword evidence="7 8" id="KW-0472">Membrane</keyword>
<dbReference type="GO" id="GO:0005886">
    <property type="term" value="C:plasma membrane"/>
    <property type="evidence" value="ECO:0007669"/>
    <property type="project" value="UniProtKB-SubCell"/>
</dbReference>
<dbReference type="OrthoDB" id="287608at2"/>
<comment type="subcellular location">
    <subcellularLocation>
        <location evidence="1">Cell membrane</location>
        <topology evidence="1">Multi-pass membrane protein</topology>
    </subcellularLocation>
</comment>
<feature type="transmembrane region" description="Helical" evidence="8">
    <location>
        <begin position="342"/>
        <end position="361"/>
    </location>
</feature>
<feature type="transmembrane region" description="Helical" evidence="8">
    <location>
        <begin position="311"/>
        <end position="330"/>
    </location>
</feature>
<dbReference type="KEGG" id="saci:Sinac_3802"/>
<keyword evidence="5 8" id="KW-0812">Transmembrane</keyword>
<protein>
    <submittedName>
        <fullName evidence="10">Uncharacterized protein</fullName>
    </submittedName>
</protein>
<accession>L0DGR1</accession>
<proteinExistence type="predicted"/>
<keyword evidence="9" id="KW-0732">Signal</keyword>
<dbReference type="eggNOG" id="COG5305">
    <property type="taxonomic scope" value="Bacteria"/>
</dbReference>
<feature type="transmembrane region" description="Helical" evidence="8">
    <location>
        <begin position="286"/>
        <end position="304"/>
    </location>
</feature>
<evidence type="ECO:0000256" key="8">
    <source>
        <dbReference type="SAM" id="Phobius"/>
    </source>
</evidence>
<feature type="transmembrane region" description="Helical" evidence="8">
    <location>
        <begin position="368"/>
        <end position="383"/>
    </location>
</feature>
<reference evidence="10 11" key="1">
    <citation type="submission" date="2012-02" db="EMBL/GenBank/DDBJ databases">
        <title>Complete sequence of chromosome of Singulisphaera acidiphila DSM 18658.</title>
        <authorList>
            <consortium name="US DOE Joint Genome Institute (JGI-PGF)"/>
            <person name="Lucas S."/>
            <person name="Copeland A."/>
            <person name="Lapidus A."/>
            <person name="Glavina del Rio T."/>
            <person name="Dalin E."/>
            <person name="Tice H."/>
            <person name="Bruce D."/>
            <person name="Goodwin L."/>
            <person name="Pitluck S."/>
            <person name="Peters L."/>
            <person name="Ovchinnikova G."/>
            <person name="Chertkov O."/>
            <person name="Kyrpides N."/>
            <person name="Mavromatis K."/>
            <person name="Ivanova N."/>
            <person name="Brettin T."/>
            <person name="Detter J.C."/>
            <person name="Han C."/>
            <person name="Larimer F."/>
            <person name="Land M."/>
            <person name="Hauser L."/>
            <person name="Markowitz V."/>
            <person name="Cheng J.-F."/>
            <person name="Hugenholtz P."/>
            <person name="Woyke T."/>
            <person name="Wu D."/>
            <person name="Tindall B."/>
            <person name="Pomrenke H."/>
            <person name="Brambilla E."/>
            <person name="Klenk H.-P."/>
            <person name="Eisen J.A."/>
        </authorList>
    </citation>
    <scope>NUCLEOTIDE SEQUENCE [LARGE SCALE GENOMIC DNA]</scope>
    <source>
        <strain evidence="11">ATCC BAA-1392 / DSM 18658 / VKM B-2454 / MOB10</strain>
    </source>
</reference>
<feature type="transmembrane region" description="Helical" evidence="8">
    <location>
        <begin position="78"/>
        <end position="96"/>
    </location>
</feature>
<evidence type="ECO:0000256" key="3">
    <source>
        <dbReference type="ARBA" id="ARBA00022676"/>
    </source>
</evidence>
<keyword evidence="2" id="KW-1003">Cell membrane</keyword>
<dbReference type="EMBL" id="CP003364">
    <property type="protein sequence ID" value="AGA28035.1"/>
    <property type="molecule type" value="Genomic_DNA"/>
</dbReference>
<dbReference type="PANTHER" id="PTHR33908">
    <property type="entry name" value="MANNOSYLTRANSFERASE YKCB-RELATED"/>
    <property type="match status" value="1"/>
</dbReference>
<feature type="chain" id="PRO_5003940830" evidence="9">
    <location>
        <begin position="20"/>
        <end position="528"/>
    </location>
</feature>
<evidence type="ECO:0000256" key="2">
    <source>
        <dbReference type="ARBA" id="ARBA00022475"/>
    </source>
</evidence>
<gene>
    <name evidence="10" type="ordered locus">Sinac_3802</name>
</gene>
<evidence type="ECO:0000313" key="10">
    <source>
        <dbReference type="EMBL" id="AGA28035.1"/>
    </source>
</evidence>
<keyword evidence="11" id="KW-1185">Reference proteome</keyword>